<dbReference type="Pfam" id="PF00127">
    <property type="entry name" value="Copper-bind"/>
    <property type="match status" value="1"/>
</dbReference>
<proteinExistence type="predicted"/>
<reference evidence="7" key="2">
    <citation type="submission" date="2020-09" db="EMBL/GenBank/DDBJ databases">
        <authorList>
            <person name="Sun Q."/>
            <person name="Kim S."/>
        </authorList>
    </citation>
    <scope>NUCLEOTIDE SEQUENCE</scope>
    <source>
        <strain evidence="7">KCTC 22164</strain>
    </source>
</reference>
<dbReference type="InterPro" id="IPR008972">
    <property type="entry name" value="Cupredoxin"/>
</dbReference>
<keyword evidence="3 5" id="KW-0249">Electron transport</keyword>
<dbReference type="CDD" id="cd13922">
    <property type="entry name" value="Azurin"/>
    <property type="match status" value="1"/>
</dbReference>
<dbReference type="InterPro" id="IPR050845">
    <property type="entry name" value="Cu-binding_ET"/>
</dbReference>
<protein>
    <recommendedName>
        <fullName evidence="5">Azurin</fullName>
    </recommendedName>
</protein>
<comment type="caution">
    <text evidence="7">The sequence shown here is derived from an EMBL/GenBank/DDBJ whole genome shotgun (WGS) entry which is preliminary data.</text>
</comment>
<dbReference type="GO" id="GO:0042597">
    <property type="term" value="C:periplasmic space"/>
    <property type="evidence" value="ECO:0007669"/>
    <property type="project" value="UniProtKB-SubCell"/>
</dbReference>
<comment type="function">
    <text evidence="5">Transfers electrons from cytochrome c551 to cytochrome oxidase.</text>
</comment>
<evidence type="ECO:0000313" key="8">
    <source>
        <dbReference type="Proteomes" id="UP000631300"/>
    </source>
</evidence>
<evidence type="ECO:0000259" key="6">
    <source>
        <dbReference type="Pfam" id="PF00127"/>
    </source>
</evidence>
<dbReference type="SUPFAM" id="SSF49503">
    <property type="entry name" value="Cupredoxins"/>
    <property type="match status" value="1"/>
</dbReference>
<dbReference type="AlphaFoldDB" id="A0A918JN05"/>
<dbReference type="Proteomes" id="UP000631300">
    <property type="component" value="Unassembled WGS sequence"/>
</dbReference>
<evidence type="ECO:0000256" key="1">
    <source>
        <dbReference type="ARBA" id="ARBA00022448"/>
    </source>
</evidence>
<dbReference type="GO" id="GO:0005507">
    <property type="term" value="F:copper ion binding"/>
    <property type="evidence" value="ECO:0007669"/>
    <property type="project" value="UniProtKB-UniRule"/>
</dbReference>
<dbReference type="GO" id="GO:0009055">
    <property type="term" value="F:electron transfer activity"/>
    <property type="evidence" value="ECO:0007669"/>
    <property type="project" value="InterPro"/>
</dbReference>
<name>A0A918JN05_9ALTE</name>
<organism evidence="7 8">
    <name type="scientific">Alteromonas halophila</name>
    <dbReference type="NCBI Taxonomy" id="516698"/>
    <lineage>
        <taxon>Bacteria</taxon>
        <taxon>Pseudomonadati</taxon>
        <taxon>Pseudomonadota</taxon>
        <taxon>Gammaproteobacteria</taxon>
        <taxon>Alteromonadales</taxon>
        <taxon>Alteromonadaceae</taxon>
        <taxon>Alteromonas/Salinimonas group</taxon>
        <taxon>Alteromonas</taxon>
    </lineage>
</organism>
<dbReference type="InterPro" id="IPR000923">
    <property type="entry name" value="BlueCu_1"/>
</dbReference>
<accession>A0A918JN05</accession>
<feature type="domain" description="Blue (type 1) copper" evidence="6">
    <location>
        <begin position="23"/>
        <end position="149"/>
    </location>
</feature>
<evidence type="ECO:0000256" key="5">
    <source>
        <dbReference type="RuleBase" id="RU363017"/>
    </source>
</evidence>
<feature type="chain" id="PRO_5038160927" description="Azurin" evidence="5">
    <location>
        <begin position="22"/>
        <end position="149"/>
    </location>
</feature>
<dbReference type="PANTHER" id="PTHR38439:SF2">
    <property type="entry name" value="OUTER MEMBRANE PROTEIN H.8"/>
    <property type="match status" value="1"/>
</dbReference>
<reference evidence="7" key="1">
    <citation type="journal article" date="2014" name="Int. J. Syst. Evol. Microbiol.">
        <title>Complete genome sequence of Corynebacterium casei LMG S-19264T (=DSM 44701T), isolated from a smear-ripened cheese.</title>
        <authorList>
            <consortium name="US DOE Joint Genome Institute (JGI-PGF)"/>
            <person name="Walter F."/>
            <person name="Albersmeier A."/>
            <person name="Kalinowski J."/>
            <person name="Ruckert C."/>
        </authorList>
    </citation>
    <scope>NUCLEOTIDE SEQUENCE</scope>
    <source>
        <strain evidence="7">KCTC 22164</strain>
    </source>
</reference>
<dbReference type="PANTHER" id="PTHR38439">
    <property type="entry name" value="AURACYANIN-B"/>
    <property type="match status" value="1"/>
</dbReference>
<sequence>MKLKHLLAGVVLMGASGTAMANECETTIEANDAMQFNTSEMTIPSSCDEFTVTLKHTGKLPKAAMGHNWVMSTKGDMQGVVNDGVSAGLDNNYIKPNDDRVIAYTDVIGGGKQTSVSLDVSGLSADESYMFFCSFPGHSSVMKGTVMVK</sequence>
<feature type="signal peptide" evidence="5">
    <location>
        <begin position="1"/>
        <end position="21"/>
    </location>
</feature>
<dbReference type="NCBIfam" id="TIGR02695">
    <property type="entry name" value="azurin"/>
    <property type="match status" value="1"/>
</dbReference>
<keyword evidence="8" id="KW-1185">Reference proteome</keyword>
<gene>
    <name evidence="7" type="primary">azu</name>
    <name evidence="7" type="ORF">GCM10007391_18110</name>
</gene>
<keyword evidence="4 5" id="KW-0186">Copper</keyword>
<dbReference type="RefSeq" id="WP_189405567.1">
    <property type="nucleotide sequence ID" value="NZ_BMXP01000003.1"/>
</dbReference>
<keyword evidence="5" id="KW-0732">Signal</keyword>
<dbReference type="EMBL" id="BMXP01000003">
    <property type="protein sequence ID" value="GGW84735.1"/>
    <property type="molecule type" value="Genomic_DNA"/>
</dbReference>
<dbReference type="Gene3D" id="2.60.40.420">
    <property type="entry name" value="Cupredoxins - blue copper proteins"/>
    <property type="match status" value="1"/>
</dbReference>
<comment type="subcellular location">
    <subcellularLocation>
        <location evidence="5">Periplasm</location>
    </subcellularLocation>
</comment>
<keyword evidence="2 5" id="KW-0479">Metal-binding</keyword>
<keyword evidence="1 5" id="KW-0813">Transport</keyword>
<evidence type="ECO:0000256" key="4">
    <source>
        <dbReference type="ARBA" id="ARBA00023008"/>
    </source>
</evidence>
<keyword evidence="5" id="KW-0574">Periplasm</keyword>
<evidence type="ECO:0000256" key="3">
    <source>
        <dbReference type="ARBA" id="ARBA00022982"/>
    </source>
</evidence>
<dbReference type="InterPro" id="IPR014068">
    <property type="entry name" value="Azurin"/>
</dbReference>
<evidence type="ECO:0000256" key="2">
    <source>
        <dbReference type="ARBA" id="ARBA00022723"/>
    </source>
</evidence>
<evidence type="ECO:0000313" key="7">
    <source>
        <dbReference type="EMBL" id="GGW84735.1"/>
    </source>
</evidence>